<dbReference type="PANTHER" id="PTHR31118:SF32">
    <property type="entry name" value="KYNURENINE FORMAMIDASE"/>
    <property type="match status" value="1"/>
</dbReference>
<accession>A0A069RHJ9</accession>
<dbReference type="PANTHER" id="PTHR31118">
    <property type="entry name" value="CYCLASE-LIKE PROTEIN 2"/>
    <property type="match status" value="1"/>
</dbReference>
<gene>
    <name evidence="1" type="ORF">CLIT_2c00970</name>
</gene>
<dbReference type="STRING" id="1121324.CLIT_2c00970"/>
<dbReference type="GO" id="GO:0019441">
    <property type="term" value="P:L-tryptophan catabolic process to kynurenine"/>
    <property type="evidence" value="ECO:0007669"/>
    <property type="project" value="InterPro"/>
</dbReference>
<dbReference type="SUPFAM" id="SSF102198">
    <property type="entry name" value="Putative cyclase"/>
    <property type="match status" value="1"/>
</dbReference>
<name>A0A069RHJ9_PEPLI</name>
<dbReference type="Proteomes" id="UP000027946">
    <property type="component" value="Unassembled WGS sequence"/>
</dbReference>
<comment type="caution">
    <text evidence="1">The sequence shown here is derived from an EMBL/GenBank/DDBJ whole genome shotgun (WGS) entry which is preliminary data.</text>
</comment>
<evidence type="ECO:0000313" key="2">
    <source>
        <dbReference type="Proteomes" id="UP000027946"/>
    </source>
</evidence>
<protein>
    <submittedName>
        <fullName evidence="1">Putative polyketide cyclase</fullName>
    </submittedName>
</protein>
<dbReference type="Gene3D" id="3.50.30.50">
    <property type="entry name" value="Putative cyclase"/>
    <property type="match status" value="1"/>
</dbReference>
<dbReference type="AlphaFoldDB" id="A0A069RHJ9"/>
<dbReference type="OrthoDB" id="9796085at2"/>
<keyword evidence="2" id="KW-1185">Reference proteome</keyword>
<dbReference type="GO" id="GO:0004061">
    <property type="term" value="F:arylformamidase activity"/>
    <property type="evidence" value="ECO:0007669"/>
    <property type="project" value="InterPro"/>
</dbReference>
<dbReference type="eggNOG" id="COG1878">
    <property type="taxonomic scope" value="Bacteria"/>
</dbReference>
<organism evidence="1 2">
    <name type="scientific">Peptoclostridium litorale DSM 5388</name>
    <dbReference type="NCBI Taxonomy" id="1121324"/>
    <lineage>
        <taxon>Bacteria</taxon>
        <taxon>Bacillati</taxon>
        <taxon>Bacillota</taxon>
        <taxon>Clostridia</taxon>
        <taxon>Peptostreptococcales</taxon>
        <taxon>Peptoclostridiaceae</taxon>
        <taxon>Peptoclostridium</taxon>
    </lineage>
</organism>
<reference evidence="1 2" key="1">
    <citation type="submission" date="2014-03" db="EMBL/GenBank/DDBJ databases">
        <title>Genome sequence of Clostridium litorale W6, DSM 5388.</title>
        <authorList>
            <person name="Poehlein A."/>
            <person name="Jagirdar A."/>
            <person name="Khonsari B."/>
            <person name="Chibani C.M."/>
            <person name="Gutierrez Gutierrez D.A."/>
            <person name="Davydova E."/>
            <person name="Alghaithi H.S."/>
            <person name="Nair K.P."/>
            <person name="Dhamotharan K."/>
            <person name="Chandran L."/>
            <person name="G W."/>
            <person name="Daniel R."/>
        </authorList>
    </citation>
    <scope>NUCLEOTIDE SEQUENCE [LARGE SCALE GENOMIC DNA]</scope>
    <source>
        <strain evidence="1 2">W6</strain>
    </source>
</reference>
<dbReference type="InterPro" id="IPR007325">
    <property type="entry name" value="KFase/CYL"/>
</dbReference>
<dbReference type="InterPro" id="IPR037175">
    <property type="entry name" value="KFase_sf"/>
</dbReference>
<proteinExistence type="predicted"/>
<sequence>MLIDITTVVPNNSPLIAWAKSQDNQHVAMGHVGTHLDTYEKSNIPLEYFKSKGILFDVRDKAEVFTDDIEISKINKGDFVIFRTGQIEKYAYRAKEYFNDHPQLSKELIQALIEKQIHFIGMDCAGIRQHLEHEEADRLCEQGKIYVIENLCNLAKIVDADFTVYTMWLEDEEMTGLKCRVLIEQ</sequence>
<dbReference type="RefSeq" id="WP_038260935.1">
    <property type="nucleotide sequence ID" value="NZ_FSRH01000001.1"/>
</dbReference>
<dbReference type="Pfam" id="PF04199">
    <property type="entry name" value="Cyclase"/>
    <property type="match status" value="1"/>
</dbReference>
<evidence type="ECO:0000313" key="1">
    <source>
        <dbReference type="EMBL" id="KDR96491.1"/>
    </source>
</evidence>
<dbReference type="EMBL" id="JJMM01000002">
    <property type="protein sequence ID" value="KDR96491.1"/>
    <property type="molecule type" value="Genomic_DNA"/>
</dbReference>